<gene>
    <name evidence="1" type="ORF">HJG52_15295</name>
</gene>
<dbReference type="CDD" id="cd01745">
    <property type="entry name" value="GATase1_2"/>
    <property type="match status" value="1"/>
</dbReference>
<evidence type="ECO:0000313" key="1">
    <source>
        <dbReference type="EMBL" id="NNM47361.1"/>
    </source>
</evidence>
<accession>A0A849HLV1</accession>
<dbReference type="InterPro" id="IPR029062">
    <property type="entry name" value="Class_I_gatase-like"/>
</dbReference>
<protein>
    <submittedName>
        <fullName evidence="1">Gamma-glutamyl-gamma-aminobutyrate hydrolase family protein</fullName>
    </submittedName>
</protein>
<dbReference type="Gene3D" id="3.40.50.880">
    <property type="match status" value="1"/>
</dbReference>
<dbReference type="Proteomes" id="UP000588586">
    <property type="component" value="Unassembled WGS sequence"/>
</dbReference>
<comment type="caution">
    <text evidence="1">The sequence shown here is derived from an EMBL/GenBank/DDBJ whole genome shotgun (WGS) entry which is preliminary data.</text>
</comment>
<dbReference type="GO" id="GO:0006598">
    <property type="term" value="P:polyamine catabolic process"/>
    <property type="evidence" value="ECO:0007669"/>
    <property type="project" value="TreeGrafter"/>
</dbReference>
<dbReference type="GO" id="GO:0033969">
    <property type="term" value="F:gamma-glutamyl-gamma-aminobutyrate hydrolase activity"/>
    <property type="evidence" value="ECO:0007669"/>
    <property type="project" value="TreeGrafter"/>
</dbReference>
<dbReference type="Pfam" id="PF07722">
    <property type="entry name" value="Peptidase_C26"/>
    <property type="match status" value="1"/>
</dbReference>
<dbReference type="EMBL" id="JABEPQ010000003">
    <property type="protein sequence ID" value="NNM47361.1"/>
    <property type="molecule type" value="Genomic_DNA"/>
</dbReference>
<evidence type="ECO:0000313" key="2">
    <source>
        <dbReference type="Proteomes" id="UP000588586"/>
    </source>
</evidence>
<dbReference type="PROSITE" id="PS51273">
    <property type="entry name" value="GATASE_TYPE_1"/>
    <property type="match status" value="1"/>
</dbReference>
<dbReference type="SUPFAM" id="SSF52317">
    <property type="entry name" value="Class I glutamine amidotransferase-like"/>
    <property type="match status" value="1"/>
</dbReference>
<sequence length="245" mass="26208">MPPAHRSAPHRPLVLVPGRWTDEIGGRKREGVFVPRTLVDAITRAGGEPLLAWPDTTERAAALVELADAVVLQGGADLDLRPFGVPEVHPREEHAPPEQDAADLAVTRAALAAGIPILAVCRGMQVLNIVLGGTIFAHFDETSVRHADNPHEVDIVPGTLLEEIMGAGPLVGWSNHHQACDRLADDMLLSATTPDGIIEAFESRDANIVAVQWHPEMDAAQLPFQQALFDWVVKAAGSGETTPQG</sequence>
<keyword evidence="2" id="KW-1185">Reference proteome</keyword>
<dbReference type="AlphaFoldDB" id="A0A849HLV1"/>
<dbReference type="GO" id="GO:0005829">
    <property type="term" value="C:cytosol"/>
    <property type="evidence" value="ECO:0007669"/>
    <property type="project" value="TreeGrafter"/>
</dbReference>
<reference evidence="1 2" key="1">
    <citation type="submission" date="2020-04" db="EMBL/GenBank/DDBJ databases">
        <title>Knoellia sp. isolate from air conditioner.</title>
        <authorList>
            <person name="Chea S."/>
            <person name="Kim D.-U."/>
        </authorList>
    </citation>
    <scope>NUCLEOTIDE SEQUENCE [LARGE SCALE GENOMIC DNA]</scope>
    <source>
        <strain evidence="1 2">DB2414S</strain>
    </source>
</reference>
<keyword evidence="1" id="KW-0378">Hydrolase</keyword>
<organism evidence="1 2">
    <name type="scientific">Knoellia koreensis</name>
    <dbReference type="NCBI Taxonomy" id="2730921"/>
    <lineage>
        <taxon>Bacteria</taxon>
        <taxon>Bacillati</taxon>
        <taxon>Actinomycetota</taxon>
        <taxon>Actinomycetes</taxon>
        <taxon>Micrococcales</taxon>
        <taxon>Intrasporangiaceae</taxon>
        <taxon>Knoellia</taxon>
    </lineage>
</organism>
<proteinExistence type="predicted"/>
<dbReference type="InterPro" id="IPR011697">
    <property type="entry name" value="Peptidase_C26"/>
</dbReference>
<dbReference type="RefSeq" id="WP_171244464.1">
    <property type="nucleotide sequence ID" value="NZ_JABEPQ010000003.1"/>
</dbReference>
<dbReference type="PANTHER" id="PTHR43235:SF1">
    <property type="entry name" value="GLUTAMINE AMIDOTRANSFERASE PB2B2.05-RELATED"/>
    <property type="match status" value="1"/>
</dbReference>
<dbReference type="InterPro" id="IPR044668">
    <property type="entry name" value="PuuD-like"/>
</dbReference>
<name>A0A849HLV1_9MICO</name>
<dbReference type="PANTHER" id="PTHR43235">
    <property type="entry name" value="GLUTAMINE AMIDOTRANSFERASE PB2B2.05-RELATED"/>
    <property type="match status" value="1"/>
</dbReference>